<dbReference type="OrthoDB" id="5571321at2"/>
<evidence type="ECO:0000313" key="1">
    <source>
        <dbReference type="EMBL" id="PTQ88197.1"/>
    </source>
</evidence>
<evidence type="ECO:0000313" key="2">
    <source>
        <dbReference type="Proteomes" id="UP000244223"/>
    </source>
</evidence>
<reference evidence="1 2" key="1">
    <citation type="submission" date="2018-04" db="EMBL/GenBank/DDBJ databases">
        <title>Genomic Encyclopedia of Archaeal and Bacterial Type Strains, Phase II (KMG-II): from individual species to whole genera.</title>
        <authorList>
            <person name="Goeker M."/>
        </authorList>
    </citation>
    <scope>NUCLEOTIDE SEQUENCE [LARGE SCALE GENOMIC DNA]</scope>
    <source>
        <strain evidence="1 2">DSM 5822</strain>
    </source>
</reference>
<gene>
    <name evidence="1" type="ORF">C8N29_11457</name>
</gene>
<protein>
    <submittedName>
        <fullName evidence="1">Uncharacterized protein</fullName>
    </submittedName>
</protein>
<keyword evidence="2" id="KW-1185">Reference proteome</keyword>
<dbReference type="AlphaFoldDB" id="A0A2T5IWA2"/>
<dbReference type="EMBL" id="QAON01000014">
    <property type="protein sequence ID" value="PTQ88197.1"/>
    <property type="molecule type" value="Genomic_DNA"/>
</dbReference>
<dbReference type="Proteomes" id="UP000244223">
    <property type="component" value="Unassembled WGS sequence"/>
</dbReference>
<organism evidence="1 2">
    <name type="scientific">Agitococcus lubricus</name>
    <dbReference type="NCBI Taxonomy" id="1077255"/>
    <lineage>
        <taxon>Bacteria</taxon>
        <taxon>Pseudomonadati</taxon>
        <taxon>Pseudomonadota</taxon>
        <taxon>Gammaproteobacteria</taxon>
        <taxon>Moraxellales</taxon>
        <taxon>Moraxellaceae</taxon>
        <taxon>Agitococcus</taxon>
    </lineage>
</organism>
<dbReference type="RefSeq" id="WP_107866499.1">
    <property type="nucleotide sequence ID" value="NZ_QAON01000014.1"/>
</dbReference>
<accession>A0A2T5IWA2</accession>
<comment type="caution">
    <text evidence="1">The sequence shown here is derived from an EMBL/GenBank/DDBJ whole genome shotgun (WGS) entry which is preliminary data.</text>
</comment>
<sequence length="85" mass="9333">MSRFTITPNDNLEATLARVKQTITSKGGSFAGDTQQGQFSGSTPVGFVKGKYTVNANQTIEIVITDKPFIAPMMIIEEKIRNYFA</sequence>
<proteinExistence type="predicted"/>
<name>A0A2T5IWA2_9GAMM</name>